<accession>A0A0C3QFP8</accession>
<reference evidence="4 5" key="1">
    <citation type="submission" date="2014-04" db="EMBL/GenBank/DDBJ databases">
        <authorList>
            <consortium name="DOE Joint Genome Institute"/>
            <person name="Kuo A."/>
            <person name="Girlanda M."/>
            <person name="Perotto S."/>
            <person name="Kohler A."/>
            <person name="Nagy L.G."/>
            <person name="Floudas D."/>
            <person name="Copeland A."/>
            <person name="Barry K.W."/>
            <person name="Cichocki N."/>
            <person name="Veneault-Fourrey C."/>
            <person name="LaButti K."/>
            <person name="Lindquist E.A."/>
            <person name="Lipzen A."/>
            <person name="Lundell T."/>
            <person name="Morin E."/>
            <person name="Murat C."/>
            <person name="Sun H."/>
            <person name="Tunlid A."/>
            <person name="Henrissat B."/>
            <person name="Grigoriev I.V."/>
            <person name="Hibbett D.S."/>
            <person name="Martin F."/>
            <person name="Nordberg H.P."/>
            <person name="Cantor M.N."/>
            <person name="Hua S.X."/>
        </authorList>
    </citation>
    <scope>NUCLEOTIDE SEQUENCE [LARGE SCALE GENOMIC DNA]</scope>
    <source>
        <strain evidence="4 5">MUT 4182</strain>
    </source>
</reference>
<dbReference type="HOGENOM" id="CLU_105150_0_0_1"/>
<dbReference type="CDD" id="cd12148">
    <property type="entry name" value="fungal_TF_MHR"/>
    <property type="match status" value="1"/>
</dbReference>
<protein>
    <recommendedName>
        <fullName evidence="3">Xylanolytic transcriptional activator regulatory domain-containing protein</fullName>
    </recommendedName>
</protein>
<dbReference type="EMBL" id="KN823067">
    <property type="protein sequence ID" value="KIO24149.1"/>
    <property type="molecule type" value="Genomic_DNA"/>
</dbReference>
<dbReference type="Pfam" id="PF04082">
    <property type="entry name" value="Fungal_trans"/>
    <property type="match status" value="1"/>
</dbReference>
<evidence type="ECO:0000256" key="1">
    <source>
        <dbReference type="ARBA" id="ARBA00004123"/>
    </source>
</evidence>
<dbReference type="Proteomes" id="UP000054248">
    <property type="component" value="Unassembled WGS sequence"/>
</dbReference>
<dbReference type="GO" id="GO:0008270">
    <property type="term" value="F:zinc ion binding"/>
    <property type="evidence" value="ECO:0007669"/>
    <property type="project" value="InterPro"/>
</dbReference>
<keyword evidence="2" id="KW-0539">Nucleus</keyword>
<dbReference type="SMART" id="SM00906">
    <property type="entry name" value="Fungal_trans"/>
    <property type="match status" value="1"/>
</dbReference>
<dbReference type="GO" id="GO:0005634">
    <property type="term" value="C:nucleus"/>
    <property type="evidence" value="ECO:0007669"/>
    <property type="project" value="UniProtKB-SubCell"/>
</dbReference>
<dbReference type="STRING" id="1051891.A0A0C3QFP8"/>
<dbReference type="GO" id="GO:0003677">
    <property type="term" value="F:DNA binding"/>
    <property type="evidence" value="ECO:0007669"/>
    <property type="project" value="InterPro"/>
</dbReference>
<proteinExistence type="predicted"/>
<comment type="subcellular location">
    <subcellularLocation>
        <location evidence="1">Nucleus</location>
    </subcellularLocation>
</comment>
<evidence type="ECO:0000259" key="3">
    <source>
        <dbReference type="SMART" id="SM00906"/>
    </source>
</evidence>
<dbReference type="InterPro" id="IPR007219">
    <property type="entry name" value="XnlR_reg_dom"/>
</dbReference>
<name>A0A0C3QFP8_9AGAM</name>
<dbReference type="PANTHER" id="PTHR31001:SF89">
    <property type="entry name" value="ZN(2)-C6 FUNGAL-TYPE DOMAIN-CONTAINING PROTEIN"/>
    <property type="match status" value="1"/>
</dbReference>
<dbReference type="InterPro" id="IPR050613">
    <property type="entry name" value="Sec_Metabolite_Reg"/>
</dbReference>
<sequence>MPSNLLNLARAALLVHDESGLPPSLDYLHAHMLTWLYLLHPGGMTAVEQTIYKELGKCVSVARAMGLDLGPEDQEEGMGIWEKEMRRRVWWQLMVFDQQISENLGRPPLIPPGTYTCKPPSGTDESMFGPTATRIPKPRERANGFNTTYFATKCQLLTIIKTLPYAQLEEGVTLDLAKQLAARVFNWRSALPAQYKIDFREKPEETLFPGLDTIDVQACDLHIMANVFLLRLWLPF</sequence>
<dbReference type="PANTHER" id="PTHR31001">
    <property type="entry name" value="UNCHARACTERIZED TRANSCRIPTIONAL REGULATORY PROTEIN"/>
    <property type="match status" value="1"/>
</dbReference>
<dbReference type="AlphaFoldDB" id="A0A0C3QFP8"/>
<evidence type="ECO:0000256" key="2">
    <source>
        <dbReference type="ARBA" id="ARBA00023242"/>
    </source>
</evidence>
<evidence type="ECO:0000313" key="4">
    <source>
        <dbReference type="EMBL" id="KIO24149.1"/>
    </source>
</evidence>
<organism evidence="4 5">
    <name type="scientific">Tulasnella calospora MUT 4182</name>
    <dbReference type="NCBI Taxonomy" id="1051891"/>
    <lineage>
        <taxon>Eukaryota</taxon>
        <taxon>Fungi</taxon>
        <taxon>Dikarya</taxon>
        <taxon>Basidiomycota</taxon>
        <taxon>Agaricomycotina</taxon>
        <taxon>Agaricomycetes</taxon>
        <taxon>Cantharellales</taxon>
        <taxon>Tulasnellaceae</taxon>
        <taxon>Tulasnella</taxon>
    </lineage>
</organism>
<keyword evidence="5" id="KW-1185">Reference proteome</keyword>
<evidence type="ECO:0000313" key="5">
    <source>
        <dbReference type="Proteomes" id="UP000054248"/>
    </source>
</evidence>
<reference evidence="5" key="2">
    <citation type="submission" date="2015-01" db="EMBL/GenBank/DDBJ databases">
        <title>Evolutionary Origins and Diversification of the Mycorrhizal Mutualists.</title>
        <authorList>
            <consortium name="DOE Joint Genome Institute"/>
            <consortium name="Mycorrhizal Genomics Consortium"/>
            <person name="Kohler A."/>
            <person name="Kuo A."/>
            <person name="Nagy L.G."/>
            <person name="Floudas D."/>
            <person name="Copeland A."/>
            <person name="Barry K.W."/>
            <person name="Cichocki N."/>
            <person name="Veneault-Fourrey C."/>
            <person name="LaButti K."/>
            <person name="Lindquist E.A."/>
            <person name="Lipzen A."/>
            <person name="Lundell T."/>
            <person name="Morin E."/>
            <person name="Murat C."/>
            <person name="Riley R."/>
            <person name="Ohm R."/>
            <person name="Sun H."/>
            <person name="Tunlid A."/>
            <person name="Henrissat B."/>
            <person name="Grigoriev I.V."/>
            <person name="Hibbett D.S."/>
            <person name="Martin F."/>
        </authorList>
    </citation>
    <scope>NUCLEOTIDE SEQUENCE [LARGE SCALE GENOMIC DNA]</scope>
    <source>
        <strain evidence="5">MUT 4182</strain>
    </source>
</reference>
<feature type="domain" description="Xylanolytic transcriptional activator regulatory" evidence="3">
    <location>
        <begin position="51"/>
        <end position="126"/>
    </location>
</feature>
<dbReference type="GO" id="GO:0006351">
    <property type="term" value="P:DNA-templated transcription"/>
    <property type="evidence" value="ECO:0007669"/>
    <property type="project" value="InterPro"/>
</dbReference>
<dbReference type="OrthoDB" id="4934715at2759"/>
<gene>
    <name evidence="4" type="ORF">M407DRAFT_77315</name>
</gene>
<feature type="non-terminal residue" evidence="4">
    <location>
        <position position="236"/>
    </location>
</feature>